<evidence type="ECO:0000313" key="3">
    <source>
        <dbReference type="Proteomes" id="UP001517247"/>
    </source>
</evidence>
<proteinExistence type="predicted"/>
<dbReference type="InterPro" id="IPR007024">
    <property type="entry name" value="BLUF_domain"/>
</dbReference>
<name>A0ABW9J8Q0_9SPHI</name>
<dbReference type="Gene3D" id="3.30.70.100">
    <property type="match status" value="1"/>
</dbReference>
<protein>
    <submittedName>
        <fullName evidence="2">BLUF domain-containing protein</fullName>
    </submittedName>
</protein>
<dbReference type="EMBL" id="SSHJ02000007">
    <property type="protein sequence ID" value="MFN0256485.1"/>
    <property type="molecule type" value="Genomic_DNA"/>
</dbReference>
<sequence>MKKIAPSFYLVFTSRSSTLMSVGELNLILRKCYQANKSLNITGMLLYMEVRLMNKLEGRFIQLLEGNELQVQLLYDKICNDERHDKIFILASGHQKTARFNNWHMSYSNKPYSTRGYKMLDDKLFLSRYFTNNNGPAHFLKSFYNYNLQLQKEYDTRVAEFVSTT</sequence>
<dbReference type="SUPFAM" id="SSF54975">
    <property type="entry name" value="Acylphosphatase/BLUF domain-like"/>
    <property type="match status" value="1"/>
</dbReference>
<reference evidence="2 3" key="1">
    <citation type="submission" date="2024-12" db="EMBL/GenBank/DDBJ databases">
        <authorList>
            <person name="Hu S."/>
        </authorList>
    </citation>
    <scope>NUCLEOTIDE SEQUENCE [LARGE SCALE GENOMIC DNA]</scope>
    <source>
        <strain evidence="2 3">THG-T11</strain>
    </source>
</reference>
<evidence type="ECO:0000259" key="1">
    <source>
        <dbReference type="PROSITE" id="PS50925"/>
    </source>
</evidence>
<gene>
    <name evidence="2" type="ORF">E6A44_012925</name>
</gene>
<accession>A0ABW9J8Q0</accession>
<organism evidence="2 3">
    <name type="scientific">Pedobacter ureilyticus</name>
    <dbReference type="NCBI Taxonomy" id="1393051"/>
    <lineage>
        <taxon>Bacteria</taxon>
        <taxon>Pseudomonadati</taxon>
        <taxon>Bacteroidota</taxon>
        <taxon>Sphingobacteriia</taxon>
        <taxon>Sphingobacteriales</taxon>
        <taxon>Sphingobacteriaceae</taxon>
        <taxon>Pedobacter</taxon>
    </lineage>
</organism>
<dbReference type="Pfam" id="PF04940">
    <property type="entry name" value="BLUF"/>
    <property type="match status" value="1"/>
</dbReference>
<dbReference type="RefSeq" id="WP_138723588.1">
    <property type="nucleotide sequence ID" value="NZ_SSHJ02000007.1"/>
</dbReference>
<keyword evidence="3" id="KW-1185">Reference proteome</keyword>
<evidence type="ECO:0000313" key="2">
    <source>
        <dbReference type="EMBL" id="MFN0256485.1"/>
    </source>
</evidence>
<comment type="caution">
    <text evidence="2">The sequence shown here is derived from an EMBL/GenBank/DDBJ whole genome shotgun (WGS) entry which is preliminary data.</text>
</comment>
<dbReference type="InterPro" id="IPR036046">
    <property type="entry name" value="Acylphosphatase-like_dom_sf"/>
</dbReference>
<feature type="domain" description="BLUF" evidence="1">
    <location>
        <begin position="7"/>
        <end position="106"/>
    </location>
</feature>
<dbReference type="SMART" id="SM01034">
    <property type="entry name" value="BLUF"/>
    <property type="match status" value="1"/>
</dbReference>
<dbReference type="Proteomes" id="UP001517247">
    <property type="component" value="Unassembled WGS sequence"/>
</dbReference>
<dbReference type="PROSITE" id="PS50925">
    <property type="entry name" value="BLUF"/>
    <property type="match status" value="1"/>
</dbReference>